<accession>A0A316Z576</accession>
<dbReference type="AlphaFoldDB" id="A0A316Z576"/>
<evidence type="ECO:0008006" key="5">
    <source>
        <dbReference type="Google" id="ProtNLM"/>
    </source>
</evidence>
<feature type="chain" id="PRO_5016407196" description="Secreted protein" evidence="2">
    <location>
        <begin position="25"/>
        <end position="140"/>
    </location>
</feature>
<dbReference type="RefSeq" id="XP_025595644.1">
    <property type="nucleotide sequence ID" value="XM_025743386.1"/>
</dbReference>
<gene>
    <name evidence="3" type="ORF">FA09DRAFT_332261</name>
</gene>
<evidence type="ECO:0000256" key="1">
    <source>
        <dbReference type="SAM" id="MobiDB-lite"/>
    </source>
</evidence>
<dbReference type="Proteomes" id="UP000245946">
    <property type="component" value="Unassembled WGS sequence"/>
</dbReference>
<protein>
    <recommendedName>
        <fullName evidence="5">Secreted protein</fullName>
    </recommendedName>
</protein>
<sequence>MRRNGRWQAAARFAAVASLRAVAAAKAQAAGRRSTLRPLSCAPHTVDADSSRRAREGTGTVALGRHGRCLFAEKLSWSARRCAGGARDTGPLVWASLCLCACSHEGGSFAEWQRRSVSSTPGTTRKEGARAAFQLRSYSS</sequence>
<evidence type="ECO:0000313" key="3">
    <source>
        <dbReference type="EMBL" id="PWN95365.1"/>
    </source>
</evidence>
<proteinExistence type="predicted"/>
<keyword evidence="2" id="KW-0732">Signal</keyword>
<name>A0A316Z576_9BASI</name>
<organism evidence="3 4">
    <name type="scientific">Tilletiopsis washingtonensis</name>
    <dbReference type="NCBI Taxonomy" id="58919"/>
    <lineage>
        <taxon>Eukaryota</taxon>
        <taxon>Fungi</taxon>
        <taxon>Dikarya</taxon>
        <taxon>Basidiomycota</taxon>
        <taxon>Ustilaginomycotina</taxon>
        <taxon>Exobasidiomycetes</taxon>
        <taxon>Entylomatales</taxon>
        <taxon>Entylomatales incertae sedis</taxon>
        <taxon>Tilletiopsis</taxon>
    </lineage>
</organism>
<reference evidence="3 4" key="1">
    <citation type="journal article" date="2018" name="Mol. Biol. Evol.">
        <title>Broad Genomic Sampling Reveals a Smut Pathogenic Ancestry of the Fungal Clade Ustilaginomycotina.</title>
        <authorList>
            <person name="Kijpornyongpan T."/>
            <person name="Mondo S.J."/>
            <person name="Barry K."/>
            <person name="Sandor L."/>
            <person name="Lee J."/>
            <person name="Lipzen A."/>
            <person name="Pangilinan J."/>
            <person name="LaButti K."/>
            <person name="Hainaut M."/>
            <person name="Henrissat B."/>
            <person name="Grigoriev I.V."/>
            <person name="Spatafora J.W."/>
            <person name="Aime M.C."/>
        </authorList>
    </citation>
    <scope>NUCLEOTIDE SEQUENCE [LARGE SCALE GENOMIC DNA]</scope>
    <source>
        <strain evidence="3 4">MCA 4186</strain>
    </source>
</reference>
<evidence type="ECO:0000256" key="2">
    <source>
        <dbReference type="SAM" id="SignalP"/>
    </source>
</evidence>
<feature type="region of interest" description="Disordered" evidence="1">
    <location>
        <begin position="115"/>
        <end position="140"/>
    </location>
</feature>
<dbReference type="GeneID" id="37270930"/>
<evidence type="ECO:0000313" key="4">
    <source>
        <dbReference type="Proteomes" id="UP000245946"/>
    </source>
</evidence>
<keyword evidence="4" id="KW-1185">Reference proteome</keyword>
<dbReference type="EMBL" id="KZ819305">
    <property type="protein sequence ID" value="PWN95365.1"/>
    <property type="molecule type" value="Genomic_DNA"/>
</dbReference>
<feature type="signal peptide" evidence="2">
    <location>
        <begin position="1"/>
        <end position="24"/>
    </location>
</feature>